<gene>
    <name evidence="6" type="ORF">H9623_04255</name>
</gene>
<evidence type="ECO:0000256" key="2">
    <source>
        <dbReference type="ARBA" id="ARBA00022448"/>
    </source>
</evidence>
<dbReference type="Proteomes" id="UP000822993">
    <property type="component" value="Unassembled WGS sequence"/>
</dbReference>
<organism evidence="6 7">
    <name type="scientific">Oerskovia douganii</name>
    <dbReference type="NCBI Taxonomy" id="2762210"/>
    <lineage>
        <taxon>Bacteria</taxon>
        <taxon>Bacillati</taxon>
        <taxon>Actinomycetota</taxon>
        <taxon>Actinomycetes</taxon>
        <taxon>Micrococcales</taxon>
        <taxon>Cellulomonadaceae</taxon>
        <taxon>Oerskovia</taxon>
    </lineage>
</organism>
<evidence type="ECO:0000313" key="7">
    <source>
        <dbReference type="Proteomes" id="UP000822993"/>
    </source>
</evidence>
<dbReference type="InterPro" id="IPR003593">
    <property type="entry name" value="AAA+_ATPase"/>
</dbReference>
<comment type="caution">
    <text evidence="6">The sequence shown here is derived from an EMBL/GenBank/DDBJ whole genome shotgun (WGS) entry which is preliminary data.</text>
</comment>
<feature type="domain" description="ABC transporter" evidence="5">
    <location>
        <begin position="55"/>
        <end position="277"/>
    </location>
</feature>
<evidence type="ECO:0000259" key="5">
    <source>
        <dbReference type="PROSITE" id="PS50893"/>
    </source>
</evidence>
<evidence type="ECO:0000256" key="3">
    <source>
        <dbReference type="ARBA" id="ARBA00022741"/>
    </source>
</evidence>
<comment type="similarity">
    <text evidence="1">Belongs to the ABC transporter superfamily.</text>
</comment>
<dbReference type="GO" id="GO:0005524">
    <property type="term" value="F:ATP binding"/>
    <property type="evidence" value="ECO:0007669"/>
    <property type="project" value="UniProtKB-KW"/>
</dbReference>
<proteinExistence type="inferred from homology"/>
<sequence length="290" mass="30765">MTDEIDFEVDAEDLDQVATQKEVGEPSLVVDDLSVTYRIVGGGHAPTETAGSLLRRVVGRGRRHVGAVHEVKAIRNVSFVARQGEAIGILGINGSGKSTLLRAIAGLVPSSGGSVYSVGAPSLLGVNAVLMSQLSGERNIMVGGLAMGLSPKEVNARFDDIVEFSGIGDSVYLPMRTYSSGMAARLRFAISAAATPDILMIDEALATGDADFRQRSKERMDAIRDHASTVFLVSHSIATVASMCTRAMWLDHGRLVMDGPVGDVTAAYAEFIRAKHRERDAARGEQASGH</sequence>
<keyword evidence="7" id="KW-1185">Reference proteome</keyword>
<keyword evidence="3" id="KW-0547">Nucleotide-binding</keyword>
<accession>A0A9D5YYZ7</accession>
<dbReference type="CDD" id="cd03220">
    <property type="entry name" value="ABC_KpsT_Wzt"/>
    <property type="match status" value="1"/>
</dbReference>
<dbReference type="GO" id="GO:0016887">
    <property type="term" value="F:ATP hydrolysis activity"/>
    <property type="evidence" value="ECO:0007669"/>
    <property type="project" value="InterPro"/>
</dbReference>
<dbReference type="PANTHER" id="PTHR46743">
    <property type="entry name" value="TEICHOIC ACIDS EXPORT ATP-BINDING PROTEIN TAGH"/>
    <property type="match status" value="1"/>
</dbReference>
<dbReference type="SUPFAM" id="SSF52540">
    <property type="entry name" value="P-loop containing nucleoside triphosphate hydrolases"/>
    <property type="match status" value="1"/>
</dbReference>
<evidence type="ECO:0000256" key="4">
    <source>
        <dbReference type="ARBA" id="ARBA00022840"/>
    </source>
</evidence>
<dbReference type="InterPro" id="IPR050683">
    <property type="entry name" value="Bact_Polysacc_Export_ATP-bd"/>
</dbReference>
<dbReference type="PANTHER" id="PTHR46743:SF2">
    <property type="entry name" value="TEICHOIC ACIDS EXPORT ATP-BINDING PROTEIN TAGH"/>
    <property type="match status" value="1"/>
</dbReference>
<dbReference type="InterPro" id="IPR015860">
    <property type="entry name" value="ABC_transpr_TagH-like"/>
</dbReference>
<dbReference type="GO" id="GO:0016020">
    <property type="term" value="C:membrane"/>
    <property type="evidence" value="ECO:0007669"/>
    <property type="project" value="InterPro"/>
</dbReference>
<evidence type="ECO:0000256" key="1">
    <source>
        <dbReference type="ARBA" id="ARBA00005417"/>
    </source>
</evidence>
<keyword evidence="2" id="KW-0813">Transport</keyword>
<reference evidence="6 7" key="1">
    <citation type="submission" date="2020-08" db="EMBL/GenBank/DDBJ databases">
        <title>A Genomic Blueprint of the Chicken Gut Microbiome.</title>
        <authorList>
            <person name="Gilroy R."/>
            <person name="Ravi A."/>
            <person name="Getino M."/>
            <person name="Pursley I."/>
            <person name="Horton D.L."/>
            <person name="Alikhan N.-F."/>
            <person name="Baker D."/>
            <person name="Gharbi K."/>
            <person name="Hall N."/>
            <person name="Watson M."/>
            <person name="Adriaenssens E.M."/>
            <person name="Foster-Nyarko E."/>
            <person name="Jarju S."/>
            <person name="Secka A."/>
            <person name="Antonio M."/>
            <person name="Oren A."/>
            <person name="Chaudhuri R."/>
            <person name="La Ragione R.M."/>
            <person name="Hildebrand F."/>
            <person name="Pallen M.J."/>
        </authorList>
    </citation>
    <scope>NUCLEOTIDE SEQUENCE [LARGE SCALE GENOMIC DNA]</scope>
    <source>
        <strain evidence="6 7">Sa1BUA8</strain>
    </source>
</reference>
<dbReference type="InterPro" id="IPR003439">
    <property type="entry name" value="ABC_transporter-like_ATP-bd"/>
</dbReference>
<dbReference type="Pfam" id="PF00005">
    <property type="entry name" value="ABC_tran"/>
    <property type="match status" value="1"/>
</dbReference>
<dbReference type="PROSITE" id="PS00211">
    <property type="entry name" value="ABC_TRANSPORTER_1"/>
    <property type="match status" value="1"/>
</dbReference>
<dbReference type="InterPro" id="IPR027417">
    <property type="entry name" value="P-loop_NTPase"/>
</dbReference>
<dbReference type="InterPro" id="IPR017871">
    <property type="entry name" value="ABC_transporter-like_CS"/>
</dbReference>
<dbReference type="EMBL" id="JACSPN010000004">
    <property type="protein sequence ID" value="MBE7699519.1"/>
    <property type="molecule type" value="Genomic_DNA"/>
</dbReference>
<dbReference type="SMART" id="SM00382">
    <property type="entry name" value="AAA"/>
    <property type="match status" value="1"/>
</dbReference>
<dbReference type="PROSITE" id="PS50893">
    <property type="entry name" value="ABC_TRANSPORTER_2"/>
    <property type="match status" value="1"/>
</dbReference>
<protein>
    <submittedName>
        <fullName evidence="6">ABC transporter ATP-binding protein</fullName>
    </submittedName>
</protein>
<keyword evidence="4 6" id="KW-0067">ATP-binding</keyword>
<name>A0A9D5YYZ7_9CELL</name>
<dbReference type="GO" id="GO:0140359">
    <property type="term" value="F:ABC-type transporter activity"/>
    <property type="evidence" value="ECO:0007669"/>
    <property type="project" value="InterPro"/>
</dbReference>
<dbReference type="Gene3D" id="3.40.50.300">
    <property type="entry name" value="P-loop containing nucleotide triphosphate hydrolases"/>
    <property type="match status" value="1"/>
</dbReference>
<dbReference type="AlphaFoldDB" id="A0A9D5YYZ7"/>
<evidence type="ECO:0000313" key="6">
    <source>
        <dbReference type="EMBL" id="MBE7699519.1"/>
    </source>
</evidence>
<dbReference type="RefSeq" id="WP_193718827.1">
    <property type="nucleotide sequence ID" value="NZ_JACSPN010000004.1"/>
</dbReference>